<accession>A0A7W5AQA3</accession>
<evidence type="ECO:0000313" key="2">
    <source>
        <dbReference type="EMBL" id="MBB3100486.1"/>
    </source>
</evidence>
<keyword evidence="3" id="KW-1185">Reference proteome</keyword>
<feature type="transmembrane region" description="Helical" evidence="1">
    <location>
        <begin position="207"/>
        <end position="227"/>
    </location>
</feature>
<feature type="transmembrane region" description="Helical" evidence="1">
    <location>
        <begin position="174"/>
        <end position="195"/>
    </location>
</feature>
<dbReference type="EMBL" id="JACHXF010000025">
    <property type="protein sequence ID" value="MBB3100486.1"/>
    <property type="molecule type" value="Genomic_DNA"/>
</dbReference>
<feature type="transmembrane region" description="Helical" evidence="1">
    <location>
        <begin position="110"/>
        <end position="129"/>
    </location>
</feature>
<reference evidence="2 3" key="1">
    <citation type="submission" date="2020-08" db="EMBL/GenBank/DDBJ databases">
        <title>Genomic Encyclopedia of Type Strains, Phase III (KMG-III): the genomes of soil and plant-associated and newly described type strains.</title>
        <authorList>
            <person name="Whitman W."/>
        </authorList>
    </citation>
    <scope>NUCLEOTIDE SEQUENCE [LARGE SCALE GENOMIC DNA]</scope>
    <source>
        <strain evidence="2 3">CECT 3287</strain>
    </source>
</reference>
<keyword evidence="1" id="KW-0812">Transmembrane</keyword>
<feature type="transmembrane region" description="Helical" evidence="1">
    <location>
        <begin position="136"/>
        <end position="154"/>
    </location>
</feature>
<proteinExistence type="predicted"/>
<feature type="transmembrane region" description="Helical" evidence="1">
    <location>
        <begin position="32"/>
        <end position="55"/>
    </location>
</feature>
<comment type="caution">
    <text evidence="2">The sequence shown here is derived from an EMBL/GenBank/DDBJ whole genome shotgun (WGS) entry which is preliminary data.</text>
</comment>
<keyword evidence="1" id="KW-1133">Transmembrane helix</keyword>
<gene>
    <name evidence="2" type="ORF">FHR83_008208</name>
</gene>
<feature type="transmembrane region" description="Helical" evidence="1">
    <location>
        <begin position="6"/>
        <end position="25"/>
    </location>
</feature>
<dbReference type="AlphaFoldDB" id="A0A7W5AQA3"/>
<keyword evidence="1" id="KW-0472">Membrane</keyword>
<sequence>MLFGLGAAAKLWPLFILGPILIVALRTGRLRPFFGAFLATGATWLLVNLPVMVFWHESWLRFFRLNSERPVDWGTFWYIGRYLDGKWNAGTVGDQGPFQWLSDHIPTLNYLSYALFGLSCVGILLLGLLAPRRPRISQLAFLVVAAFLIFSKVWSQQYVLWLLPLIALARPKWGAVIAWSLAEVAYLAAFYAELIGAGGKTVIPEGTFVLASTFRLVTVAVLFFLVAREIWRPELDDVRRSYGGADPDAGKLDGPEAPWLTGFRGYFRMGPSQEAPVLPDEPSPAVQLR</sequence>
<evidence type="ECO:0000256" key="1">
    <source>
        <dbReference type="SAM" id="Phobius"/>
    </source>
</evidence>
<name>A0A7W5AQA3_9ACTN</name>
<evidence type="ECO:0000313" key="3">
    <source>
        <dbReference type="Proteomes" id="UP000590749"/>
    </source>
</evidence>
<dbReference type="Proteomes" id="UP000590749">
    <property type="component" value="Unassembled WGS sequence"/>
</dbReference>
<organism evidence="2 3">
    <name type="scientific">Actinoplanes campanulatus</name>
    <dbReference type="NCBI Taxonomy" id="113559"/>
    <lineage>
        <taxon>Bacteria</taxon>
        <taxon>Bacillati</taxon>
        <taxon>Actinomycetota</taxon>
        <taxon>Actinomycetes</taxon>
        <taxon>Micromonosporales</taxon>
        <taxon>Micromonosporaceae</taxon>
        <taxon>Actinoplanes</taxon>
    </lineage>
</organism>
<protein>
    <submittedName>
        <fullName evidence="2">Putative membrane protein</fullName>
    </submittedName>
</protein>